<sequence>MAFALLKACQLIKQVERMKKILTSIETIKLSLFVLNIVRALPAASRPKQSNLYDQIMLELNQF</sequence>
<protein>
    <submittedName>
        <fullName evidence="1">Uncharacterized protein</fullName>
    </submittedName>
</protein>
<dbReference type="EMBL" id="ADNY01000038">
    <property type="protein sequence ID" value="EFG55348.1"/>
    <property type="molecule type" value="Genomic_DNA"/>
</dbReference>
<dbReference type="PATRIC" id="fig|585524.9.peg.515"/>
<keyword evidence="2" id="KW-1185">Reference proteome</keyword>
<organism evidence="1 2">
    <name type="scientific">Lactobacillus amylolyticus DSM 11664</name>
    <dbReference type="NCBI Taxonomy" id="585524"/>
    <lineage>
        <taxon>Bacteria</taxon>
        <taxon>Bacillati</taxon>
        <taxon>Bacillota</taxon>
        <taxon>Bacilli</taxon>
        <taxon>Lactobacillales</taxon>
        <taxon>Lactobacillaceae</taxon>
        <taxon>Lactobacillus</taxon>
    </lineage>
</organism>
<dbReference type="AlphaFoldDB" id="D4YU28"/>
<evidence type="ECO:0000313" key="2">
    <source>
        <dbReference type="Proteomes" id="UP000004069"/>
    </source>
</evidence>
<accession>D4YU28</accession>
<gene>
    <name evidence="1" type="ORF">HMPREF0493_1039</name>
</gene>
<name>D4YU28_9LACO</name>
<evidence type="ECO:0000313" key="1">
    <source>
        <dbReference type="EMBL" id="EFG55348.1"/>
    </source>
</evidence>
<proteinExistence type="predicted"/>
<comment type="caution">
    <text evidence="1">The sequence shown here is derived from an EMBL/GenBank/DDBJ whole genome shotgun (WGS) entry which is preliminary data.</text>
</comment>
<dbReference type="Proteomes" id="UP000004069">
    <property type="component" value="Unassembled WGS sequence"/>
</dbReference>
<reference evidence="1 2" key="1">
    <citation type="submission" date="2010-04" db="EMBL/GenBank/DDBJ databases">
        <authorList>
            <person name="Muzny D."/>
            <person name="Qin X."/>
            <person name="Deng J."/>
            <person name="Jiang H."/>
            <person name="Liu Y."/>
            <person name="Qu J."/>
            <person name="Song X.-Z."/>
            <person name="Zhang L."/>
            <person name="Thornton R."/>
            <person name="Coyle M."/>
            <person name="Francisco L."/>
            <person name="Jackson L."/>
            <person name="Javaid M."/>
            <person name="Korchina V."/>
            <person name="Kovar C."/>
            <person name="Mata R."/>
            <person name="Mathew T."/>
            <person name="Ngo R."/>
            <person name="Nguyen L."/>
            <person name="Nguyen N."/>
            <person name="Okwuonu G."/>
            <person name="Ongeri F."/>
            <person name="Pham C."/>
            <person name="Simmons D."/>
            <person name="Wilczek-Boney K."/>
            <person name="Hale W."/>
            <person name="Jakkamsetti A."/>
            <person name="Pham P."/>
            <person name="Ruth R."/>
            <person name="San Lucas F."/>
            <person name="Warren J."/>
            <person name="Zhang J."/>
            <person name="Zhao Z."/>
            <person name="Zhou C."/>
            <person name="Zhu D."/>
            <person name="Lee S."/>
            <person name="Bess C."/>
            <person name="Blankenburg K."/>
            <person name="Forbes L."/>
            <person name="Fu Q."/>
            <person name="Gubbala S."/>
            <person name="Hirani K."/>
            <person name="Jayaseelan J.C."/>
            <person name="Lara F."/>
            <person name="Munidasa M."/>
            <person name="Palculict T."/>
            <person name="Patil S."/>
            <person name="Pu L.-L."/>
            <person name="Saada N."/>
            <person name="Tang L."/>
            <person name="Weissenberger G."/>
            <person name="Zhu Y."/>
            <person name="Hemphill L."/>
            <person name="Shang Y."/>
            <person name="Youmans B."/>
            <person name="Ayvaz T."/>
            <person name="Ross M."/>
            <person name="Santibanez J."/>
            <person name="Aqrawi P."/>
            <person name="Gross S."/>
            <person name="Joshi V."/>
            <person name="Fowler G."/>
            <person name="Nazareth L."/>
            <person name="Reid J."/>
            <person name="Worley K."/>
            <person name="Petrosino J."/>
            <person name="Highlander S."/>
            <person name="Gibbs R."/>
        </authorList>
    </citation>
    <scope>NUCLEOTIDE SEQUENCE [LARGE SCALE GENOMIC DNA]</scope>
    <source>
        <strain evidence="1 2">DSM 11664</strain>
    </source>
</reference>